<reference evidence="18 19" key="1">
    <citation type="submission" date="2011-10" db="EMBL/GenBank/DDBJ databases">
        <title>The Noncontiguous Finished genome of Thermanaerovibrio velox DSM 12556.</title>
        <authorList>
            <consortium name="US DOE Joint Genome Institute (JGI-PGF)"/>
            <person name="Lucas S."/>
            <person name="Copeland A."/>
            <person name="Lapidus A."/>
            <person name="Glavina del Rio T."/>
            <person name="Dalin E."/>
            <person name="Tice H."/>
            <person name="Bruce D."/>
            <person name="Goodwin L."/>
            <person name="Pitluck S."/>
            <person name="Peters L."/>
            <person name="Mikhailova N."/>
            <person name="Teshima H."/>
            <person name="Kyrpides N."/>
            <person name="Mavromatis K."/>
            <person name="Ivanova N."/>
            <person name="Markowitz V."/>
            <person name="Cheng J.-F."/>
            <person name="Hugenholtz P."/>
            <person name="Woyke T."/>
            <person name="Wu D."/>
            <person name="Spring S."/>
            <person name="Brambilla E.-M."/>
            <person name="Klenk H.-P."/>
            <person name="Eisen J.A."/>
        </authorList>
    </citation>
    <scope>NUCLEOTIDE SEQUENCE [LARGE SCALE GENOMIC DNA]</scope>
    <source>
        <strain evidence="18 19">DSM 12556</strain>
    </source>
</reference>
<name>H0UPE7_9BACT</name>
<dbReference type="eggNOG" id="COG1447">
    <property type="taxonomic scope" value="Bacteria"/>
</dbReference>
<feature type="modified residue" description="Phosphohistidine; by HPr" evidence="17">
    <location>
        <position position="76"/>
    </location>
</feature>
<dbReference type="Gene3D" id="1.20.58.80">
    <property type="entry name" value="Phosphotransferase system, lactose/cellobiose-type IIA subunit"/>
    <property type="match status" value="1"/>
</dbReference>
<evidence type="ECO:0000313" key="18">
    <source>
        <dbReference type="EMBL" id="EHM10578.1"/>
    </source>
</evidence>
<protein>
    <recommendedName>
        <fullName evidence="3">PTS system lactose-specific EIIA component</fullName>
    </recommendedName>
    <alternativeName>
        <fullName evidence="12">EIIA-Lac</fullName>
    </alternativeName>
    <alternativeName>
        <fullName evidence="14">EIII-Lac</fullName>
    </alternativeName>
    <alternativeName>
        <fullName evidence="13">Lactose-specific phosphotransferase enzyme IIA component</fullName>
    </alternativeName>
</protein>
<evidence type="ECO:0000256" key="11">
    <source>
        <dbReference type="ARBA" id="ARBA00022842"/>
    </source>
</evidence>
<dbReference type="RefSeq" id="WP_006584072.1">
    <property type="nucleotide sequence ID" value="NZ_CM001377.1"/>
</dbReference>
<feature type="binding site" evidence="16">
    <location>
        <position position="79"/>
    </location>
    <ligand>
        <name>Mg(2+)</name>
        <dbReference type="ChEBI" id="CHEBI:18420"/>
        <note>ligand shared between all trimeric partners</note>
    </ligand>
</feature>
<keyword evidence="19" id="KW-1185">Reference proteome</keyword>
<keyword evidence="9" id="KW-0598">Phosphotransferase system</keyword>
<dbReference type="PROSITE" id="PS51095">
    <property type="entry name" value="PTS_EIIA_TYPE_3"/>
    <property type="match status" value="1"/>
</dbReference>
<evidence type="ECO:0000256" key="10">
    <source>
        <dbReference type="ARBA" id="ARBA00022723"/>
    </source>
</evidence>
<evidence type="ECO:0000256" key="15">
    <source>
        <dbReference type="PIRSR" id="PIRSR000699-1"/>
    </source>
</evidence>
<keyword evidence="5" id="KW-0963">Cytoplasm</keyword>
<dbReference type="STRING" id="926567.TheveDRAFT_1460"/>
<evidence type="ECO:0000256" key="4">
    <source>
        <dbReference type="ARBA" id="ARBA00022448"/>
    </source>
</evidence>
<keyword evidence="8 18" id="KW-0808">Transferase</keyword>
<dbReference type="OrthoDB" id="389577at2"/>
<evidence type="ECO:0000256" key="17">
    <source>
        <dbReference type="PROSITE-ProRule" id="PRU00418"/>
    </source>
</evidence>
<dbReference type="HOGENOM" id="CLU_152490_0_0_0"/>
<evidence type="ECO:0000256" key="6">
    <source>
        <dbReference type="ARBA" id="ARBA00022553"/>
    </source>
</evidence>
<proteinExistence type="predicted"/>
<keyword evidence="6" id="KW-0597">Phosphoprotein</keyword>
<evidence type="ECO:0000256" key="9">
    <source>
        <dbReference type="ARBA" id="ARBA00022683"/>
    </source>
</evidence>
<dbReference type="PIRSF" id="PIRSF000699">
    <property type="entry name" value="PTS_IILac_III"/>
    <property type="match status" value="1"/>
</dbReference>
<dbReference type="SUPFAM" id="SSF46973">
    <property type="entry name" value="Enzyme IIa from lactose specific PTS, IIa-lac"/>
    <property type="match status" value="1"/>
</dbReference>
<keyword evidence="4" id="KW-0813">Transport</keyword>
<evidence type="ECO:0000256" key="7">
    <source>
        <dbReference type="ARBA" id="ARBA00022597"/>
    </source>
</evidence>
<comment type="subunit">
    <text evidence="2">Homotrimer.</text>
</comment>
<keyword evidence="7" id="KW-0762">Sugar transport</keyword>
<evidence type="ECO:0000256" key="8">
    <source>
        <dbReference type="ARBA" id="ARBA00022679"/>
    </source>
</evidence>
<evidence type="ECO:0000256" key="12">
    <source>
        <dbReference type="ARBA" id="ARBA00030293"/>
    </source>
</evidence>
<accession>H0UPE7</accession>
<keyword evidence="10 16" id="KW-0479">Metal-binding</keyword>
<dbReference type="CDD" id="cd00215">
    <property type="entry name" value="PTS_IIA_lac"/>
    <property type="match status" value="1"/>
</dbReference>
<dbReference type="InterPro" id="IPR036542">
    <property type="entry name" value="PTS_IIA_lac/cel_sf"/>
</dbReference>
<dbReference type="PANTHER" id="PTHR34382">
    <property type="entry name" value="PTS SYSTEM N,N'-DIACETYLCHITOBIOSE-SPECIFIC EIIA COMPONENT"/>
    <property type="match status" value="1"/>
</dbReference>
<feature type="active site" description="Tele-phosphohistidine intermediate" evidence="15">
    <location>
        <position position="76"/>
    </location>
</feature>
<dbReference type="EMBL" id="CM001377">
    <property type="protein sequence ID" value="EHM10578.1"/>
    <property type="molecule type" value="Genomic_DNA"/>
</dbReference>
<comment type="cofactor">
    <cofactor evidence="16">
        <name>Mg(2+)</name>
        <dbReference type="ChEBI" id="CHEBI:18420"/>
    </cofactor>
    <text evidence="16">Binds 1 Mg(2+) ion per trimer.</text>
</comment>
<evidence type="ECO:0000256" key="2">
    <source>
        <dbReference type="ARBA" id="ARBA00011233"/>
    </source>
</evidence>
<dbReference type="Proteomes" id="UP000005730">
    <property type="component" value="Chromosome"/>
</dbReference>
<evidence type="ECO:0000256" key="16">
    <source>
        <dbReference type="PIRSR" id="PIRSR000699-2"/>
    </source>
</evidence>
<dbReference type="GO" id="GO:0005737">
    <property type="term" value="C:cytoplasm"/>
    <property type="evidence" value="ECO:0007669"/>
    <property type="project" value="UniProtKB-SubCell"/>
</dbReference>
<evidence type="ECO:0000256" key="5">
    <source>
        <dbReference type="ARBA" id="ARBA00022490"/>
    </source>
</evidence>
<evidence type="ECO:0000256" key="14">
    <source>
        <dbReference type="ARBA" id="ARBA00032708"/>
    </source>
</evidence>
<evidence type="ECO:0000256" key="1">
    <source>
        <dbReference type="ARBA" id="ARBA00004496"/>
    </source>
</evidence>
<gene>
    <name evidence="18" type="ORF">TheveDRAFT_1460</name>
</gene>
<keyword evidence="11 16" id="KW-0460">Magnesium</keyword>
<sequence length="108" mass="11644">MGEDEKAVFKIISMAGDAFSRMMEAAACARGGDFSGALERMEQAEALIVEAHKVQTSLLVGEARGDQVNVTMLMVHAQDHLMNAMLAKPLVGEIINLYQVIHDGRVSG</sequence>
<evidence type="ECO:0000256" key="3">
    <source>
        <dbReference type="ARBA" id="ARBA00014322"/>
    </source>
</evidence>
<dbReference type="PANTHER" id="PTHR34382:SF9">
    <property type="entry name" value="PHOSPHOTRANSFERASE SYSTEM SUGAR-SPECIFIC EII COMPONENT"/>
    <property type="match status" value="1"/>
</dbReference>
<dbReference type="GO" id="GO:0046872">
    <property type="term" value="F:metal ion binding"/>
    <property type="evidence" value="ECO:0007669"/>
    <property type="project" value="UniProtKB-KW"/>
</dbReference>
<evidence type="ECO:0000313" key="19">
    <source>
        <dbReference type="Proteomes" id="UP000005730"/>
    </source>
</evidence>
<dbReference type="GO" id="GO:0009401">
    <property type="term" value="P:phosphoenolpyruvate-dependent sugar phosphotransferase system"/>
    <property type="evidence" value="ECO:0007669"/>
    <property type="project" value="UniProtKB-KW"/>
</dbReference>
<dbReference type="Pfam" id="PF02255">
    <property type="entry name" value="PTS_IIA"/>
    <property type="match status" value="1"/>
</dbReference>
<comment type="subcellular location">
    <subcellularLocation>
        <location evidence="1">Cytoplasm</location>
    </subcellularLocation>
</comment>
<dbReference type="AlphaFoldDB" id="H0UPE7"/>
<evidence type="ECO:0000256" key="13">
    <source>
        <dbReference type="ARBA" id="ARBA00031467"/>
    </source>
</evidence>
<dbReference type="InterPro" id="IPR003188">
    <property type="entry name" value="PTS_IIA_lac/cel"/>
</dbReference>
<organism evidence="18 19">
    <name type="scientific">Thermanaerovibrio velox DSM 12556</name>
    <dbReference type="NCBI Taxonomy" id="926567"/>
    <lineage>
        <taxon>Bacteria</taxon>
        <taxon>Thermotogati</taxon>
        <taxon>Synergistota</taxon>
        <taxon>Synergistia</taxon>
        <taxon>Synergistales</taxon>
        <taxon>Synergistaceae</taxon>
        <taxon>Thermanaerovibrio</taxon>
    </lineage>
</organism>
<dbReference type="GO" id="GO:0016740">
    <property type="term" value="F:transferase activity"/>
    <property type="evidence" value="ECO:0007669"/>
    <property type="project" value="UniProtKB-KW"/>
</dbReference>